<name>A0ABU9UBT0_9SPIR</name>
<evidence type="ECO:0000256" key="6">
    <source>
        <dbReference type="ARBA" id="ARBA00022801"/>
    </source>
</evidence>
<accession>A0ABU9UBT0</accession>
<evidence type="ECO:0000259" key="10">
    <source>
        <dbReference type="Pfam" id="PF18666"/>
    </source>
</evidence>
<keyword evidence="7" id="KW-0326">Glycosidase</keyword>
<keyword evidence="9" id="KW-1133">Transmembrane helix</keyword>
<evidence type="ECO:0000256" key="4">
    <source>
        <dbReference type="ARBA" id="ARBA00022525"/>
    </source>
</evidence>
<dbReference type="Proteomes" id="UP001466331">
    <property type="component" value="Unassembled WGS sequence"/>
</dbReference>
<evidence type="ECO:0000313" key="12">
    <source>
        <dbReference type="EMBL" id="MEM5948124.1"/>
    </source>
</evidence>
<dbReference type="EC" id="3.2.1.78" evidence="3"/>
<feature type="domain" description="Carbohydrate-binding module 64" evidence="10">
    <location>
        <begin position="463"/>
        <end position="542"/>
    </location>
</feature>
<dbReference type="SUPFAM" id="SSF51445">
    <property type="entry name" value="(Trans)glycosidases"/>
    <property type="match status" value="1"/>
</dbReference>
<evidence type="ECO:0000256" key="1">
    <source>
        <dbReference type="ARBA" id="ARBA00001678"/>
    </source>
</evidence>
<evidence type="ECO:0000313" key="13">
    <source>
        <dbReference type="Proteomes" id="UP001466331"/>
    </source>
</evidence>
<dbReference type="Pfam" id="PF18666">
    <property type="entry name" value="CBM64"/>
    <property type="match status" value="1"/>
</dbReference>
<comment type="caution">
    <text evidence="12">The sequence shown here is derived from an EMBL/GenBank/DDBJ whole genome shotgun (WGS) entry which is preliminary data.</text>
</comment>
<feature type="domain" description="Glycoside hydrolase family 5" evidence="11">
    <location>
        <begin position="52"/>
        <end position="357"/>
    </location>
</feature>
<dbReference type="InterPro" id="IPR045053">
    <property type="entry name" value="MAN-like"/>
</dbReference>
<keyword evidence="13" id="KW-1185">Reference proteome</keyword>
<dbReference type="PANTHER" id="PTHR31451">
    <property type="match status" value="1"/>
</dbReference>
<comment type="catalytic activity">
    <reaction evidence="1">
        <text>Random hydrolysis of (1-&gt;4)-beta-D-mannosidic linkages in mannans, galactomannans and glucomannans.</text>
        <dbReference type="EC" id="3.2.1.78"/>
    </reaction>
</comment>
<sequence length="542" mass="61806">MKIFLNLSEKKSLYIVGIIFLLSLFVSCSQEVLFSDTESMNIQRAVSFVPSGFVYAEGTNFILDGKPFYVTGANTYDLFTFGDGSNTGSTDLIERLFMDKARIDAHFENLAADGVNVLRIWGFSHEVWHGFEPEKGVYSEPQFMLFDYILDSARRHGVRIIITLENYWEAYGGIDQRLKWEGLPYGSHAARAIFFTNLGCKEQYRNYVRHFVTRVNHYTGIAYKDDPTIFAWELMNEPRYQDVAESVPGEHLRAWVDEMAAFIKALDPNHMVGTGLEGHELKYGFGGDEGNPFVYIHQSPYIDFCSAHPYPTEHWAREQLLSHYGVSDLLTATQLLIKAWVDDAHKVIGKPLLLGEWNSHDTDRLVFWRGVFDAIEQYDVDGSLFWWYTDRLVDPKFGVMAGAPELAVFREHAAYMAAKSEATPVPTTPVPTTPVPTTPVPTTPVPTTPVPTTPVPSHPPYEYITLPMIYDGSGEFFWKTDAFSRTANWGRFINSWNIELLDINGTDYSNLWVAQHTITPNEDGFWYIHFKSSVDWSHLEIK</sequence>
<dbReference type="PROSITE" id="PS51257">
    <property type="entry name" value="PROKAR_LIPOPROTEIN"/>
    <property type="match status" value="1"/>
</dbReference>
<evidence type="ECO:0000256" key="8">
    <source>
        <dbReference type="SAM" id="MobiDB-lite"/>
    </source>
</evidence>
<dbReference type="RefSeq" id="WP_420069570.1">
    <property type="nucleotide sequence ID" value="NZ_JBCHKQ010000002.1"/>
</dbReference>
<protein>
    <recommendedName>
        <fullName evidence="3">mannan endo-1,4-beta-mannosidase</fullName>
        <ecNumber evidence="3">3.2.1.78</ecNumber>
    </recommendedName>
</protein>
<dbReference type="InterPro" id="IPR041438">
    <property type="entry name" value="CBM64"/>
</dbReference>
<evidence type="ECO:0000256" key="3">
    <source>
        <dbReference type="ARBA" id="ARBA00012706"/>
    </source>
</evidence>
<organism evidence="12 13">
    <name type="scientific">Rarispira pelagica</name>
    <dbReference type="NCBI Taxonomy" id="3141764"/>
    <lineage>
        <taxon>Bacteria</taxon>
        <taxon>Pseudomonadati</taxon>
        <taxon>Spirochaetota</taxon>
        <taxon>Spirochaetia</taxon>
        <taxon>Winmispirales</taxon>
        <taxon>Winmispiraceae</taxon>
        <taxon>Rarispira</taxon>
    </lineage>
</organism>
<evidence type="ECO:0000256" key="7">
    <source>
        <dbReference type="ARBA" id="ARBA00023295"/>
    </source>
</evidence>
<evidence type="ECO:0000259" key="11">
    <source>
        <dbReference type="Pfam" id="PF26410"/>
    </source>
</evidence>
<keyword evidence="9" id="KW-0472">Membrane</keyword>
<feature type="transmembrane region" description="Helical" evidence="9">
    <location>
        <begin position="12"/>
        <end position="34"/>
    </location>
</feature>
<reference evidence="12 13" key="1">
    <citation type="submission" date="2024-03" db="EMBL/GenBank/DDBJ databases">
        <title>Ignisphaera cupida sp. nov., a hyperthermophilic hydrolytic archaeon from a hot spring of Kamchatka, and proposal of Ignisphaeraceae fam. nov.</title>
        <authorList>
            <person name="Podosokorskaya O.A."/>
            <person name="Elcheninov A.G."/>
            <person name="Maltseva A.I."/>
            <person name="Zayulina K.S."/>
            <person name="Novikov A."/>
            <person name="Merkel A.Y."/>
        </authorList>
    </citation>
    <scope>NUCLEOTIDE SEQUENCE [LARGE SCALE GENOMIC DNA]</scope>
    <source>
        <strain evidence="12 13">38H-sp</strain>
    </source>
</reference>
<keyword evidence="9" id="KW-0812">Transmembrane</keyword>
<comment type="subcellular location">
    <subcellularLocation>
        <location evidence="2">Secreted</location>
    </subcellularLocation>
</comment>
<dbReference type="Pfam" id="PF26410">
    <property type="entry name" value="GH5_mannosidase"/>
    <property type="match status" value="1"/>
</dbReference>
<evidence type="ECO:0000256" key="2">
    <source>
        <dbReference type="ARBA" id="ARBA00004613"/>
    </source>
</evidence>
<dbReference type="EMBL" id="JBCHKQ010000002">
    <property type="protein sequence ID" value="MEM5948124.1"/>
    <property type="molecule type" value="Genomic_DNA"/>
</dbReference>
<proteinExistence type="predicted"/>
<keyword evidence="4" id="KW-0964">Secreted</keyword>
<dbReference type="InterPro" id="IPR001547">
    <property type="entry name" value="Glyco_hydro_5"/>
</dbReference>
<dbReference type="PANTHER" id="PTHR31451:SF39">
    <property type="entry name" value="MANNAN ENDO-1,4-BETA-MANNOSIDASE 1"/>
    <property type="match status" value="1"/>
</dbReference>
<keyword evidence="5" id="KW-0732">Signal</keyword>
<gene>
    <name evidence="12" type="ORF">WKV44_06180</name>
</gene>
<feature type="region of interest" description="Disordered" evidence="8">
    <location>
        <begin position="423"/>
        <end position="454"/>
    </location>
</feature>
<keyword evidence="6" id="KW-0378">Hydrolase</keyword>
<feature type="compositionally biased region" description="Pro residues" evidence="8">
    <location>
        <begin position="426"/>
        <end position="454"/>
    </location>
</feature>
<dbReference type="Gene3D" id="3.20.20.80">
    <property type="entry name" value="Glycosidases"/>
    <property type="match status" value="1"/>
</dbReference>
<evidence type="ECO:0000256" key="9">
    <source>
        <dbReference type="SAM" id="Phobius"/>
    </source>
</evidence>
<dbReference type="InterPro" id="IPR017853">
    <property type="entry name" value="GH"/>
</dbReference>
<evidence type="ECO:0000256" key="5">
    <source>
        <dbReference type="ARBA" id="ARBA00022729"/>
    </source>
</evidence>